<name>A0ABU8WY35_9BURK</name>
<evidence type="ECO:0000313" key="1">
    <source>
        <dbReference type="EMBL" id="MEJ8851780.1"/>
    </source>
</evidence>
<dbReference type="EMBL" id="JBBKZT010000027">
    <property type="protein sequence ID" value="MEJ8851780.1"/>
    <property type="molecule type" value="Genomic_DNA"/>
</dbReference>
<comment type="caution">
    <text evidence="1">The sequence shown here is derived from an EMBL/GenBank/DDBJ whole genome shotgun (WGS) entry which is preliminary data.</text>
</comment>
<protein>
    <submittedName>
        <fullName evidence="1">Uncharacterized protein</fullName>
    </submittedName>
</protein>
<dbReference type="RefSeq" id="WP_340347544.1">
    <property type="nucleotide sequence ID" value="NZ_JBBKZT010000027.1"/>
</dbReference>
<keyword evidence="2" id="KW-1185">Reference proteome</keyword>
<organism evidence="1 2">
    <name type="scientific">Variovorax rhizosphaerae</name>
    <dbReference type="NCBI Taxonomy" id="1836200"/>
    <lineage>
        <taxon>Bacteria</taxon>
        <taxon>Pseudomonadati</taxon>
        <taxon>Pseudomonadota</taxon>
        <taxon>Betaproteobacteria</taxon>
        <taxon>Burkholderiales</taxon>
        <taxon>Comamonadaceae</taxon>
        <taxon>Variovorax</taxon>
    </lineage>
</organism>
<evidence type="ECO:0000313" key="2">
    <source>
        <dbReference type="Proteomes" id="UP001385892"/>
    </source>
</evidence>
<proteinExistence type="predicted"/>
<gene>
    <name evidence="1" type="ORF">WKW82_34480</name>
</gene>
<dbReference type="Proteomes" id="UP001385892">
    <property type="component" value="Unassembled WGS sequence"/>
</dbReference>
<sequence length="86" mass="9183">MVLLVQDQDVVEARDASQSALIRMVATERVVDDMADQRCDPAGGDHRPGPGSKRRCIAVAHDDLADVAPVLSCEACQGVRQKIGAQ</sequence>
<reference evidence="1 2" key="1">
    <citation type="submission" date="2024-03" db="EMBL/GenBank/DDBJ databases">
        <title>Novel species of the genus Variovorax.</title>
        <authorList>
            <person name="Liu Q."/>
            <person name="Xin Y.-H."/>
        </authorList>
    </citation>
    <scope>NUCLEOTIDE SEQUENCE [LARGE SCALE GENOMIC DNA]</scope>
    <source>
        <strain evidence="1 2">KACC 18900</strain>
    </source>
</reference>
<accession>A0ABU8WY35</accession>